<dbReference type="KEGG" id="vg:65113356"/>
<name>A0A2S1PEJ7_9CAUD</name>
<protein>
    <submittedName>
        <fullName evidence="1">Uncharacterized protein</fullName>
    </submittedName>
</protein>
<sequence length="63" mass="7412">MKFAPGAVIPEGYVIKITSWENDGDDYDDVIHTGRPMKDIEFFEKIKPIFSSYRQANERYRIL</sequence>
<evidence type="ECO:0000313" key="2">
    <source>
        <dbReference type="Proteomes" id="UP000246321"/>
    </source>
</evidence>
<accession>A0A2S1PEJ7</accession>
<dbReference type="Proteomes" id="UP000246321">
    <property type="component" value="Segment"/>
</dbReference>
<evidence type="ECO:0000313" key="1">
    <source>
        <dbReference type="EMBL" id="AWH14984.1"/>
    </source>
</evidence>
<dbReference type="GeneID" id="65113356"/>
<proteinExistence type="predicted"/>
<dbReference type="RefSeq" id="YP_010095720.1">
    <property type="nucleotide sequence ID" value="NC_055746.1"/>
</dbReference>
<dbReference type="EMBL" id="MH179476">
    <property type="protein sequence ID" value="AWH14984.1"/>
    <property type="molecule type" value="Genomic_DNA"/>
</dbReference>
<reference evidence="1 2" key="1">
    <citation type="submission" date="2018-04" db="EMBL/GenBank/DDBJ databases">
        <title>Complete genome sequences of new Aeromonas and Pseudomonas phages promising in phage therapy dedicated to aquaculture.</title>
        <authorList>
            <person name="Kolsut J."/>
            <person name="Wojcik E."/>
            <person name="Wojtasik A."/>
            <person name="Dastych J."/>
        </authorList>
    </citation>
    <scope>NUCLEOTIDE SEQUENCE [LARGE SCALE GENOMIC DNA]</scope>
</reference>
<keyword evidence="2" id="KW-1185">Reference proteome</keyword>
<organism evidence="1 2">
    <name type="scientific">Aeromonas phage 50AhydR13PP</name>
    <dbReference type="NCBI Taxonomy" id="2163978"/>
    <lineage>
        <taxon>Viruses</taxon>
        <taxon>Duplodnaviria</taxon>
        <taxon>Heunggongvirae</taxon>
        <taxon>Uroviricota</taxon>
        <taxon>Caudoviricetes</taxon>
        <taxon>Pantevenvirales</taxon>
        <taxon>Straboviridae</taxon>
        <taxon>Tulanevirus</taxon>
        <taxon>Tulanevirus 50ahydr13pp</taxon>
    </lineage>
</organism>